<comment type="caution">
    <text evidence="1">The sequence shown here is derived from an EMBL/GenBank/DDBJ whole genome shotgun (WGS) entry which is preliminary data.</text>
</comment>
<dbReference type="STRING" id="1423806.FD15_GL002198"/>
<dbReference type="InterPro" id="IPR027478">
    <property type="entry name" value="LdcA_N"/>
</dbReference>
<evidence type="ECO:0000313" key="2">
    <source>
        <dbReference type="Proteomes" id="UP000050961"/>
    </source>
</evidence>
<accession>A0A023CW31</accession>
<name>A0A023CW31_9LACO</name>
<dbReference type="EMBL" id="AYZF01000017">
    <property type="protein sequence ID" value="KRN05634.1"/>
    <property type="molecule type" value="Genomic_DNA"/>
</dbReference>
<gene>
    <name evidence="1" type="ORF">FD15_GL002198</name>
</gene>
<dbReference type="AlphaFoldDB" id="A0A023CW31"/>
<dbReference type="eggNOG" id="COG1619">
    <property type="taxonomic scope" value="Bacteria"/>
</dbReference>
<proteinExistence type="predicted"/>
<reference evidence="1 2" key="1">
    <citation type="journal article" date="2015" name="Genome Announc.">
        <title>Expanding the biotechnology potential of lactobacilli through comparative genomics of 213 strains and associated genera.</title>
        <authorList>
            <person name="Sun Z."/>
            <person name="Harris H.M."/>
            <person name="McCann A."/>
            <person name="Guo C."/>
            <person name="Argimon S."/>
            <person name="Zhang W."/>
            <person name="Yang X."/>
            <person name="Jeffery I.B."/>
            <person name="Cooney J.C."/>
            <person name="Kagawa T.F."/>
            <person name="Liu W."/>
            <person name="Song Y."/>
            <person name="Salvetti E."/>
            <person name="Wrobel A."/>
            <person name="Rasinkangas P."/>
            <person name="Parkhill J."/>
            <person name="Rea M.C."/>
            <person name="O'Sullivan O."/>
            <person name="Ritari J."/>
            <person name="Douillard F.P."/>
            <person name="Paul Ross R."/>
            <person name="Yang R."/>
            <person name="Briner A.E."/>
            <person name="Felis G.E."/>
            <person name="de Vos W.M."/>
            <person name="Barrangou R."/>
            <person name="Klaenhammer T.R."/>
            <person name="Caufield P.W."/>
            <person name="Cui Y."/>
            <person name="Zhang H."/>
            <person name="O'Toole P.W."/>
        </authorList>
    </citation>
    <scope>NUCLEOTIDE SEQUENCE [LARGE SCALE GENOMIC DNA]</scope>
    <source>
        <strain evidence="1 2">DSM 21376</strain>
    </source>
</reference>
<dbReference type="RefSeq" id="WP_051993249.1">
    <property type="nucleotide sequence ID" value="NZ_AYZF01000017.1"/>
</dbReference>
<sequence length="70" mass="7726">MLHIGYYSASTPITAISPLRFKRATSYLEKKGIQLLAGCLMGKQDFYRSGSILDRAAEKDAATVEKNLLC</sequence>
<dbReference type="Gene3D" id="3.40.50.10740">
    <property type="entry name" value="Class I glutamine amidotransferase-like"/>
    <property type="match status" value="1"/>
</dbReference>
<keyword evidence="2" id="KW-1185">Reference proteome</keyword>
<dbReference type="PATRIC" id="fig|1423806.3.peg.2246"/>
<organism evidence="1 2">
    <name type="scientific">Liquorilactobacillus sucicola DSM 21376 = JCM 15457</name>
    <dbReference type="NCBI Taxonomy" id="1423806"/>
    <lineage>
        <taxon>Bacteria</taxon>
        <taxon>Bacillati</taxon>
        <taxon>Bacillota</taxon>
        <taxon>Bacilli</taxon>
        <taxon>Lactobacillales</taxon>
        <taxon>Lactobacillaceae</taxon>
        <taxon>Liquorilactobacillus</taxon>
    </lineage>
</organism>
<evidence type="ECO:0000313" key="1">
    <source>
        <dbReference type="EMBL" id="KRN05634.1"/>
    </source>
</evidence>
<protein>
    <submittedName>
        <fullName evidence="1">Uncharacterized protein</fullName>
    </submittedName>
</protein>
<dbReference type="Proteomes" id="UP000050961">
    <property type="component" value="Unassembled WGS sequence"/>
</dbReference>